<protein>
    <submittedName>
        <fullName evidence="6">DUF4019 domain-containing protein</fullName>
    </submittedName>
</protein>
<dbReference type="PANTHER" id="PTHR44688">
    <property type="entry name" value="DNA-BINDING TRANSCRIPTIONAL ACTIVATOR DEVR_DOSR"/>
    <property type="match status" value="1"/>
</dbReference>
<dbReference type="InterPro" id="IPR025091">
    <property type="entry name" value="DUF4019"/>
</dbReference>
<keyword evidence="2" id="KW-0238">DNA-binding</keyword>
<dbReference type="GO" id="GO:0006355">
    <property type="term" value="P:regulation of DNA-templated transcription"/>
    <property type="evidence" value="ECO:0007669"/>
    <property type="project" value="InterPro"/>
</dbReference>
<dbReference type="SUPFAM" id="SSF46894">
    <property type="entry name" value="C-terminal effector domain of the bipartite response regulators"/>
    <property type="match status" value="1"/>
</dbReference>
<evidence type="ECO:0000259" key="5">
    <source>
        <dbReference type="PROSITE" id="PS50043"/>
    </source>
</evidence>
<dbReference type="PROSITE" id="PS50043">
    <property type="entry name" value="HTH_LUXR_2"/>
    <property type="match status" value="1"/>
</dbReference>
<dbReference type="RefSeq" id="WP_140850767.1">
    <property type="nucleotide sequence ID" value="NZ_RCZC01000003.1"/>
</dbReference>
<dbReference type="PRINTS" id="PR00038">
    <property type="entry name" value="HTHLUXR"/>
</dbReference>
<gene>
    <name evidence="6" type="ORF">EAH76_13365</name>
</gene>
<keyword evidence="7" id="KW-1185">Reference proteome</keyword>
<sequence length="258" mass="27822">MNMPVRDGVRALTEKEKQTLRLIVRGHDAKSSARDLGLSVHTINERLRDARRKLAVSSSREAARMLLAAEGGGVPPAPDCVGDTPIGGDADPPRVDQESAPVVGVGRAYRQPRILIGGLLMTFTLGLLALVALPQDAPAPPGPSVAAETPDAAVVDTARQWLMLLDRAQWGESYRATTPSFQKLNTLQVWTKASEQARVPLGAMLSRSLISQQEVPTPPHGYQMVKFRTRFANRAEAVETVTLEQEHGGWRVAGVTVG</sequence>
<dbReference type="CDD" id="cd06170">
    <property type="entry name" value="LuxR_C_like"/>
    <property type="match status" value="1"/>
</dbReference>
<dbReference type="InterPro" id="IPR016032">
    <property type="entry name" value="Sig_transdc_resp-reg_C-effctor"/>
</dbReference>
<dbReference type="GO" id="GO:0003677">
    <property type="term" value="F:DNA binding"/>
    <property type="evidence" value="ECO:0007669"/>
    <property type="project" value="UniProtKB-KW"/>
</dbReference>
<accession>A0A502FUR5</accession>
<dbReference type="InterPro" id="IPR000792">
    <property type="entry name" value="Tscrpt_reg_LuxR_C"/>
</dbReference>
<keyword evidence="4" id="KW-1133">Transmembrane helix</keyword>
<evidence type="ECO:0000256" key="2">
    <source>
        <dbReference type="ARBA" id="ARBA00023125"/>
    </source>
</evidence>
<dbReference type="Pfam" id="PF13211">
    <property type="entry name" value="DUF4019"/>
    <property type="match status" value="1"/>
</dbReference>
<dbReference type="EMBL" id="RCZC01000003">
    <property type="protein sequence ID" value="TPG52846.1"/>
    <property type="molecule type" value="Genomic_DNA"/>
</dbReference>
<dbReference type="OrthoDB" id="7193436at2"/>
<organism evidence="6 7">
    <name type="scientific">Sphingomonas glacialis</name>
    <dbReference type="NCBI Taxonomy" id="658225"/>
    <lineage>
        <taxon>Bacteria</taxon>
        <taxon>Pseudomonadati</taxon>
        <taxon>Pseudomonadota</taxon>
        <taxon>Alphaproteobacteria</taxon>
        <taxon>Sphingomonadales</taxon>
        <taxon>Sphingomonadaceae</taxon>
        <taxon>Sphingomonas</taxon>
    </lineage>
</organism>
<keyword evidence="4" id="KW-0812">Transmembrane</keyword>
<dbReference type="AlphaFoldDB" id="A0A502FUR5"/>
<dbReference type="Proteomes" id="UP000319931">
    <property type="component" value="Unassembled WGS sequence"/>
</dbReference>
<comment type="caution">
    <text evidence="6">The sequence shown here is derived from an EMBL/GenBank/DDBJ whole genome shotgun (WGS) entry which is preliminary data.</text>
</comment>
<dbReference type="Pfam" id="PF00196">
    <property type="entry name" value="GerE"/>
    <property type="match status" value="1"/>
</dbReference>
<feature type="domain" description="HTH luxR-type" evidence="5">
    <location>
        <begin position="5"/>
        <end position="70"/>
    </location>
</feature>
<dbReference type="InterPro" id="IPR036388">
    <property type="entry name" value="WH-like_DNA-bd_sf"/>
</dbReference>
<evidence type="ECO:0000313" key="6">
    <source>
        <dbReference type="EMBL" id="TPG52846.1"/>
    </source>
</evidence>
<keyword evidence="1" id="KW-0805">Transcription regulation</keyword>
<feature type="transmembrane region" description="Helical" evidence="4">
    <location>
        <begin position="114"/>
        <end position="133"/>
    </location>
</feature>
<dbReference type="SMART" id="SM00421">
    <property type="entry name" value="HTH_LUXR"/>
    <property type="match status" value="1"/>
</dbReference>
<dbReference type="PANTHER" id="PTHR44688:SF16">
    <property type="entry name" value="DNA-BINDING TRANSCRIPTIONAL ACTIVATOR DEVR_DOSR"/>
    <property type="match status" value="1"/>
</dbReference>
<keyword evidence="3" id="KW-0804">Transcription</keyword>
<proteinExistence type="predicted"/>
<reference evidence="6 7" key="1">
    <citation type="journal article" date="2019" name="Environ. Microbiol.">
        <title>Species interactions and distinct microbial communities in high Arctic permafrost affected cryosols are associated with the CH4 and CO2 gas fluxes.</title>
        <authorList>
            <person name="Altshuler I."/>
            <person name="Hamel J."/>
            <person name="Turney S."/>
            <person name="Magnuson E."/>
            <person name="Levesque R."/>
            <person name="Greer C."/>
            <person name="Whyte L.G."/>
        </authorList>
    </citation>
    <scope>NUCLEOTIDE SEQUENCE [LARGE SCALE GENOMIC DNA]</scope>
    <source>
        <strain evidence="6 7">E6.1</strain>
    </source>
</reference>
<evidence type="ECO:0000256" key="1">
    <source>
        <dbReference type="ARBA" id="ARBA00023015"/>
    </source>
</evidence>
<evidence type="ECO:0000256" key="4">
    <source>
        <dbReference type="SAM" id="Phobius"/>
    </source>
</evidence>
<evidence type="ECO:0000256" key="3">
    <source>
        <dbReference type="ARBA" id="ARBA00023163"/>
    </source>
</evidence>
<name>A0A502FUR5_9SPHN</name>
<dbReference type="Gene3D" id="1.10.10.10">
    <property type="entry name" value="Winged helix-like DNA-binding domain superfamily/Winged helix DNA-binding domain"/>
    <property type="match status" value="1"/>
</dbReference>
<keyword evidence="4" id="KW-0472">Membrane</keyword>
<evidence type="ECO:0000313" key="7">
    <source>
        <dbReference type="Proteomes" id="UP000319931"/>
    </source>
</evidence>